<keyword evidence="1" id="KW-0472">Membrane</keyword>
<feature type="transmembrane region" description="Helical" evidence="1">
    <location>
        <begin position="198"/>
        <end position="218"/>
    </location>
</feature>
<protein>
    <recommendedName>
        <fullName evidence="4">Amino acid permease</fullName>
    </recommendedName>
</protein>
<feature type="transmembrane region" description="Helical" evidence="1">
    <location>
        <begin position="159"/>
        <end position="178"/>
    </location>
</feature>
<feature type="transmembrane region" description="Helical" evidence="1">
    <location>
        <begin position="96"/>
        <end position="116"/>
    </location>
</feature>
<dbReference type="Proteomes" id="UP001164965">
    <property type="component" value="Chromosome"/>
</dbReference>
<keyword evidence="1" id="KW-1133">Transmembrane helix</keyword>
<evidence type="ECO:0008006" key="4">
    <source>
        <dbReference type="Google" id="ProtNLM"/>
    </source>
</evidence>
<feature type="transmembrane region" description="Helical" evidence="1">
    <location>
        <begin position="128"/>
        <end position="147"/>
    </location>
</feature>
<evidence type="ECO:0000313" key="2">
    <source>
        <dbReference type="EMBL" id="UZJ23447.1"/>
    </source>
</evidence>
<sequence>MVYCAVDGTGAPPTRRRVLVAAVTPLASILGSGLLIIVPVLERTLGGLAVLGAVAVCAVAWLVGTAVRHCVRVVEPLAADGRLDAVTRRIDRWADAVIVVAYVISVALYLRIMAQYVVAYTTGGDGQLLERTIACTTVVLIVGLGVLRGFRGLDRLDRVSLVAVLVLTTVLGVTLAVGDGRGLLGGGLALPPVPDTGVVTVLLVLGGIVITVQGFETVRYLGDQFDAETRIRASRTAQLVAASIYVGFVAVATPVMGLGTPAGADDTLLDITGRVAPLLALPLALSAVLSQLSAAIADTAAAEGNLRSLSGWMSGHRPYLVSGAAAVVLAATVPTFTIVAVASRAFAAYYALQAVVALRTSSGAARKLAYAALAVLMTAVALLARPAG</sequence>
<feature type="transmembrane region" description="Helical" evidence="1">
    <location>
        <begin position="44"/>
        <end position="63"/>
    </location>
</feature>
<feature type="transmembrane region" description="Helical" evidence="1">
    <location>
        <begin position="18"/>
        <end position="38"/>
    </location>
</feature>
<name>A0ABY6NVN5_9NOCA</name>
<feature type="transmembrane region" description="Helical" evidence="1">
    <location>
        <begin position="239"/>
        <end position="258"/>
    </location>
</feature>
<accession>A0ABY6NVN5</accession>
<keyword evidence="1" id="KW-0812">Transmembrane</keyword>
<reference evidence="2" key="1">
    <citation type="submission" date="2022-10" db="EMBL/GenBank/DDBJ databases">
        <title>Rhodococcus sp.75.</title>
        <authorList>
            <person name="Sun M."/>
        </authorList>
    </citation>
    <scope>NUCLEOTIDE SEQUENCE</scope>
    <source>
        <strain evidence="2">75</strain>
    </source>
</reference>
<feature type="transmembrane region" description="Helical" evidence="1">
    <location>
        <begin position="318"/>
        <end position="347"/>
    </location>
</feature>
<dbReference type="RefSeq" id="WP_265381554.1">
    <property type="nucleotide sequence ID" value="NZ_CP110615.1"/>
</dbReference>
<dbReference type="Gene3D" id="1.20.1740.10">
    <property type="entry name" value="Amino acid/polyamine transporter I"/>
    <property type="match status" value="1"/>
</dbReference>
<proteinExistence type="predicted"/>
<evidence type="ECO:0000313" key="3">
    <source>
        <dbReference type="Proteomes" id="UP001164965"/>
    </source>
</evidence>
<dbReference type="EMBL" id="CP110615">
    <property type="protein sequence ID" value="UZJ23447.1"/>
    <property type="molecule type" value="Genomic_DNA"/>
</dbReference>
<keyword evidence="3" id="KW-1185">Reference proteome</keyword>
<evidence type="ECO:0000256" key="1">
    <source>
        <dbReference type="SAM" id="Phobius"/>
    </source>
</evidence>
<organism evidence="2 3">
    <name type="scientific">Rhodococcus antarcticus</name>
    <dbReference type="NCBI Taxonomy" id="2987751"/>
    <lineage>
        <taxon>Bacteria</taxon>
        <taxon>Bacillati</taxon>
        <taxon>Actinomycetota</taxon>
        <taxon>Actinomycetes</taxon>
        <taxon>Mycobacteriales</taxon>
        <taxon>Nocardiaceae</taxon>
        <taxon>Rhodococcus</taxon>
    </lineage>
</organism>
<gene>
    <name evidence="2" type="ORF">RHODO2019_09370</name>
</gene>
<feature type="transmembrane region" description="Helical" evidence="1">
    <location>
        <begin position="367"/>
        <end position="384"/>
    </location>
</feature>